<evidence type="ECO:0000313" key="3">
    <source>
        <dbReference type="Proteomes" id="UP000789831"/>
    </source>
</evidence>
<sequence length="546" mass="62100">MDDGERFRVDIELDWTIALKRLSPTITTASISFIATTSSSISLQKLAPEILESIFIHLSTPCTVAPVCRLFHLIVAFSKSFKRRWLRQWLNPKLPDAFMPTYSDLCRAIESKTPINILVEIINLQILGKRPLCSSKGGYVTRLVDAAYAHTDRKILIPFLIKKGMRLEVYIHNHTTHDFELTEGGNEIEKKTTKDYFSVLVFARQNSFEFYNQLLAAKKYFNETELAFGIVLHQRFDVADALSLQMQHTLDVLDECVDRQYTNGIAWAFARGLGDAQKRNPLYLRICVEKADVEAVRTLILNGALINISPSSHQNNADSFGSTSFLEFSLQCYFSYHKEKETRKARIEIIKLFLMSNADPNADCGRPLALTVTNYNWELTRLLLSFGADPNRDNQLALKIAMDLGYKDMASTLYQIIKDRSAEHDDNHADENGNNNKRDSTLLKAVRKMTHSLEKMRIPGRRKSEKIILEIINMAEPRVSFDKKESIIAASSTSTVPVSCQHKRVMPKRKATPYVWSNNNHTTTTPKDNEGKGNQGENEDVNIVEK</sequence>
<keyword evidence="3" id="KW-1185">Reference proteome</keyword>
<name>A0A9N8Z9H2_9GLOM</name>
<reference evidence="2" key="1">
    <citation type="submission" date="2021-06" db="EMBL/GenBank/DDBJ databases">
        <authorList>
            <person name="Kallberg Y."/>
            <person name="Tangrot J."/>
            <person name="Rosling A."/>
        </authorList>
    </citation>
    <scope>NUCLEOTIDE SEQUENCE</scope>
    <source>
        <strain evidence="2">MT106</strain>
    </source>
</reference>
<dbReference type="Gene3D" id="1.25.40.20">
    <property type="entry name" value="Ankyrin repeat-containing domain"/>
    <property type="match status" value="1"/>
</dbReference>
<dbReference type="SUPFAM" id="SSF48403">
    <property type="entry name" value="Ankyrin repeat"/>
    <property type="match status" value="1"/>
</dbReference>
<feature type="region of interest" description="Disordered" evidence="1">
    <location>
        <begin position="514"/>
        <end position="546"/>
    </location>
</feature>
<comment type="caution">
    <text evidence="2">The sequence shown here is derived from an EMBL/GenBank/DDBJ whole genome shotgun (WGS) entry which is preliminary data.</text>
</comment>
<dbReference type="OrthoDB" id="194358at2759"/>
<dbReference type="InterPro" id="IPR036770">
    <property type="entry name" value="Ankyrin_rpt-contain_sf"/>
</dbReference>
<dbReference type="AlphaFoldDB" id="A0A9N8Z9H2"/>
<dbReference type="Proteomes" id="UP000789831">
    <property type="component" value="Unassembled WGS sequence"/>
</dbReference>
<dbReference type="EMBL" id="CAJVPL010000317">
    <property type="protein sequence ID" value="CAG8482512.1"/>
    <property type="molecule type" value="Genomic_DNA"/>
</dbReference>
<accession>A0A9N8Z9H2</accession>
<evidence type="ECO:0000313" key="2">
    <source>
        <dbReference type="EMBL" id="CAG8482512.1"/>
    </source>
</evidence>
<gene>
    <name evidence="2" type="ORF">AGERDE_LOCUS3311</name>
</gene>
<organism evidence="2 3">
    <name type="scientific">Ambispora gerdemannii</name>
    <dbReference type="NCBI Taxonomy" id="144530"/>
    <lineage>
        <taxon>Eukaryota</taxon>
        <taxon>Fungi</taxon>
        <taxon>Fungi incertae sedis</taxon>
        <taxon>Mucoromycota</taxon>
        <taxon>Glomeromycotina</taxon>
        <taxon>Glomeromycetes</taxon>
        <taxon>Archaeosporales</taxon>
        <taxon>Ambisporaceae</taxon>
        <taxon>Ambispora</taxon>
    </lineage>
</organism>
<evidence type="ECO:0000256" key="1">
    <source>
        <dbReference type="SAM" id="MobiDB-lite"/>
    </source>
</evidence>
<protein>
    <submittedName>
        <fullName evidence="2">6808_t:CDS:1</fullName>
    </submittedName>
</protein>
<feature type="compositionally biased region" description="Acidic residues" evidence="1">
    <location>
        <begin position="537"/>
        <end position="546"/>
    </location>
</feature>
<proteinExistence type="predicted"/>
<feature type="compositionally biased region" description="Polar residues" evidence="1">
    <location>
        <begin position="515"/>
        <end position="526"/>
    </location>
</feature>